<reference evidence="4" key="1">
    <citation type="submission" date="2025-08" db="UniProtKB">
        <authorList>
            <consortium name="RefSeq"/>
        </authorList>
    </citation>
    <scope>IDENTIFICATION</scope>
    <source>
        <strain evidence="4">Quisiro</strain>
        <tissue evidence="4">Liver</tissue>
    </source>
</reference>
<dbReference type="OrthoDB" id="8965022at2759"/>
<dbReference type="InParanoid" id="A0A2I4B6C1"/>
<dbReference type="Proteomes" id="UP000192220">
    <property type="component" value="Unplaced"/>
</dbReference>
<feature type="chain" id="PRO_5014127056" evidence="2">
    <location>
        <begin position="17"/>
        <end position="313"/>
    </location>
</feature>
<keyword evidence="2" id="KW-0732">Signal</keyword>
<dbReference type="CTD" id="258"/>
<protein>
    <submittedName>
        <fullName evidence="4">Ameloblastin isoform X1</fullName>
    </submittedName>
</protein>
<evidence type="ECO:0000256" key="2">
    <source>
        <dbReference type="SAM" id="SignalP"/>
    </source>
</evidence>
<dbReference type="RefSeq" id="XP_013863279.1">
    <property type="nucleotide sequence ID" value="XM_014007825.1"/>
</dbReference>
<organism evidence="3 4">
    <name type="scientific">Austrofundulus limnaeus</name>
    <name type="common">Annual killifish</name>
    <dbReference type="NCBI Taxonomy" id="52670"/>
    <lineage>
        <taxon>Eukaryota</taxon>
        <taxon>Metazoa</taxon>
        <taxon>Chordata</taxon>
        <taxon>Craniata</taxon>
        <taxon>Vertebrata</taxon>
        <taxon>Euteleostomi</taxon>
        <taxon>Actinopterygii</taxon>
        <taxon>Neopterygii</taxon>
        <taxon>Teleostei</taxon>
        <taxon>Neoteleostei</taxon>
        <taxon>Acanthomorphata</taxon>
        <taxon>Ovalentaria</taxon>
        <taxon>Atherinomorphae</taxon>
        <taxon>Cyprinodontiformes</taxon>
        <taxon>Rivulidae</taxon>
        <taxon>Austrofundulus</taxon>
    </lineage>
</organism>
<feature type="compositionally biased region" description="Pro residues" evidence="1">
    <location>
        <begin position="64"/>
        <end position="75"/>
    </location>
</feature>
<name>A0A2I4B6C1_AUSLI</name>
<proteinExistence type="predicted"/>
<dbReference type="AlphaFoldDB" id="A0A2I4B6C1"/>
<dbReference type="KEGG" id="alim:106517112"/>
<feature type="region of interest" description="Disordered" evidence="1">
    <location>
        <begin position="57"/>
        <end position="80"/>
    </location>
</feature>
<sequence length="313" mass="33061">MFILFLLSCLTIMVTSVPVSPNVRPLLLLQRSAAHRDQPVETTNQKSEAQMAAPLLPNAEQPQPGIPQQPDPQTSPQPSLQQYTMLTQGGSPMIIPLPQNLYPSLGANQLTVAQQPMIYPAYGIVPFFPSPYSNQVFSPYGFPTAPEMFPPQTPTQQLPNSPVLPAETAVGVAGPAAAPQQQVQQQNPPIVYMIQQPMNPSLGGLSSEELQAAAKMNQFGVYMPSVLANLPAAAGAVQPENQAAGLKKPEQQTAGRTAVASAAGVPPSQGLACSGSQPNANSFPAELKKAAPQAAAIQTPALSKLQPTRRRLV</sequence>
<evidence type="ECO:0000256" key="1">
    <source>
        <dbReference type="SAM" id="MobiDB-lite"/>
    </source>
</evidence>
<accession>A0A2I4B6C1</accession>
<keyword evidence="3" id="KW-1185">Reference proteome</keyword>
<dbReference type="FunCoup" id="A0A2I4B6C1">
    <property type="interactions" value="1"/>
</dbReference>
<evidence type="ECO:0000313" key="3">
    <source>
        <dbReference type="Proteomes" id="UP000192220"/>
    </source>
</evidence>
<gene>
    <name evidence="4" type="primary">ambn</name>
</gene>
<evidence type="ECO:0000313" key="4">
    <source>
        <dbReference type="RefSeq" id="XP_013863279.1"/>
    </source>
</evidence>
<feature type="compositionally biased region" description="Low complexity" evidence="1">
    <location>
        <begin position="290"/>
        <end position="302"/>
    </location>
</feature>
<feature type="signal peptide" evidence="2">
    <location>
        <begin position="1"/>
        <end position="16"/>
    </location>
</feature>
<feature type="region of interest" description="Disordered" evidence="1">
    <location>
        <begin position="241"/>
        <end position="313"/>
    </location>
</feature>